<sequence>MTTDTKPARDLRGGQVIVRHPDYPTKVVWWRVTARPQPSAHAQVIVYHWAVVGVVNGRKVWGARTILLDADQPCKIEPSGGAS</sequence>
<evidence type="ECO:0000313" key="2">
    <source>
        <dbReference type="Proteomes" id="UP000432015"/>
    </source>
</evidence>
<dbReference type="AlphaFoldDB" id="A0A7K1LAM5"/>
<accession>A0A7K1LAM5</accession>
<organism evidence="1 2">
    <name type="scientific">Actinomadura litoris</name>
    <dbReference type="NCBI Taxonomy" id="2678616"/>
    <lineage>
        <taxon>Bacteria</taxon>
        <taxon>Bacillati</taxon>
        <taxon>Actinomycetota</taxon>
        <taxon>Actinomycetes</taxon>
        <taxon>Streptosporangiales</taxon>
        <taxon>Thermomonosporaceae</taxon>
        <taxon>Actinomadura</taxon>
    </lineage>
</organism>
<proteinExistence type="predicted"/>
<protein>
    <submittedName>
        <fullName evidence="1">Uncharacterized protein</fullName>
    </submittedName>
</protein>
<reference evidence="1 2" key="1">
    <citation type="submission" date="2019-11" db="EMBL/GenBank/DDBJ databases">
        <authorList>
            <person name="Cao P."/>
        </authorList>
    </citation>
    <scope>NUCLEOTIDE SEQUENCE [LARGE SCALE GENOMIC DNA]</scope>
    <source>
        <strain evidence="1 2">NEAU-AAG5</strain>
    </source>
</reference>
<dbReference type="RefSeq" id="WP_156220656.1">
    <property type="nucleotide sequence ID" value="NZ_WOFH01000014.1"/>
</dbReference>
<gene>
    <name evidence="1" type="ORF">GNZ18_33575</name>
</gene>
<dbReference type="EMBL" id="WOFH01000014">
    <property type="protein sequence ID" value="MUN41487.1"/>
    <property type="molecule type" value="Genomic_DNA"/>
</dbReference>
<keyword evidence="2" id="KW-1185">Reference proteome</keyword>
<dbReference type="Proteomes" id="UP000432015">
    <property type="component" value="Unassembled WGS sequence"/>
</dbReference>
<comment type="caution">
    <text evidence="1">The sequence shown here is derived from an EMBL/GenBank/DDBJ whole genome shotgun (WGS) entry which is preliminary data.</text>
</comment>
<name>A0A7K1LAM5_9ACTN</name>
<evidence type="ECO:0000313" key="1">
    <source>
        <dbReference type="EMBL" id="MUN41487.1"/>
    </source>
</evidence>